<dbReference type="EMBL" id="PKTG01000041">
    <property type="protein sequence ID" value="PLX19098.1"/>
    <property type="molecule type" value="Genomic_DNA"/>
</dbReference>
<gene>
    <name evidence="4" type="ORF">C0601_02695</name>
</gene>
<dbReference type="AlphaFoldDB" id="A0A2N5ZK69"/>
<dbReference type="Proteomes" id="UP000234857">
    <property type="component" value="Unassembled WGS sequence"/>
</dbReference>
<feature type="domain" description="Carrier" evidence="3">
    <location>
        <begin position="1"/>
        <end position="74"/>
    </location>
</feature>
<dbReference type="Pfam" id="PF00550">
    <property type="entry name" value="PP-binding"/>
    <property type="match status" value="1"/>
</dbReference>
<comment type="caution">
    <text evidence="4">The sequence shown here is derived from an EMBL/GenBank/DDBJ whole genome shotgun (WGS) entry which is preliminary data.</text>
</comment>
<evidence type="ECO:0000313" key="4">
    <source>
        <dbReference type="EMBL" id="PLX19098.1"/>
    </source>
</evidence>
<evidence type="ECO:0000256" key="1">
    <source>
        <dbReference type="ARBA" id="ARBA00022450"/>
    </source>
</evidence>
<dbReference type="Gene3D" id="1.10.1200.10">
    <property type="entry name" value="ACP-like"/>
    <property type="match status" value="1"/>
</dbReference>
<proteinExistence type="predicted"/>
<evidence type="ECO:0000313" key="5">
    <source>
        <dbReference type="Proteomes" id="UP000234857"/>
    </source>
</evidence>
<keyword evidence="2" id="KW-0597">Phosphoprotein</keyword>
<sequence length="74" mass="8471">MKEKLRKIINGIKIKNGDEEIEIIRNESRLLEDLGLDSIDLAELTVKIENDFSIDVFEDGIVSTIGEILERLEK</sequence>
<dbReference type="PROSITE" id="PS00012">
    <property type="entry name" value="PHOSPHOPANTETHEINE"/>
    <property type="match status" value="1"/>
</dbReference>
<protein>
    <submittedName>
        <fullName evidence="4">Acyl carrier protein</fullName>
    </submittedName>
</protein>
<dbReference type="SUPFAM" id="SSF47336">
    <property type="entry name" value="ACP-like"/>
    <property type="match status" value="1"/>
</dbReference>
<dbReference type="PROSITE" id="PS50075">
    <property type="entry name" value="CARRIER"/>
    <property type="match status" value="1"/>
</dbReference>
<keyword evidence="1" id="KW-0596">Phosphopantetheine</keyword>
<dbReference type="InterPro" id="IPR036736">
    <property type="entry name" value="ACP-like_sf"/>
</dbReference>
<accession>A0A2N5ZK69</accession>
<dbReference type="InterPro" id="IPR006162">
    <property type="entry name" value="Ppantetheine_attach_site"/>
</dbReference>
<name>A0A2N5ZK69_MUIH1</name>
<organism evidence="4 5">
    <name type="scientific">Muiribacterium halophilum</name>
    <dbReference type="NCBI Taxonomy" id="2053465"/>
    <lineage>
        <taxon>Bacteria</taxon>
        <taxon>Candidatus Muiribacteriota</taxon>
        <taxon>Candidatus Muiribacteriia</taxon>
        <taxon>Candidatus Muiribacteriales</taxon>
        <taxon>Candidatus Muiribacteriaceae</taxon>
        <taxon>Candidatus Muiribacterium</taxon>
    </lineage>
</organism>
<reference evidence="4 5" key="1">
    <citation type="submission" date="2017-11" db="EMBL/GenBank/DDBJ databases">
        <title>Genome-resolved metagenomics identifies genetic mobility, metabolic interactions, and unexpected diversity in perchlorate-reducing communities.</title>
        <authorList>
            <person name="Barnum T.P."/>
            <person name="Figueroa I.A."/>
            <person name="Carlstrom C.I."/>
            <person name="Lucas L.N."/>
            <person name="Engelbrektson A.L."/>
            <person name="Coates J.D."/>
        </authorList>
    </citation>
    <scope>NUCLEOTIDE SEQUENCE [LARGE SCALE GENOMIC DNA]</scope>
    <source>
        <strain evidence="4">BM706</strain>
    </source>
</reference>
<evidence type="ECO:0000259" key="3">
    <source>
        <dbReference type="PROSITE" id="PS50075"/>
    </source>
</evidence>
<dbReference type="InterPro" id="IPR009081">
    <property type="entry name" value="PP-bd_ACP"/>
</dbReference>
<evidence type="ECO:0000256" key="2">
    <source>
        <dbReference type="ARBA" id="ARBA00022553"/>
    </source>
</evidence>